<comment type="caution">
    <text evidence="5">The sequence shown here is derived from an EMBL/GenBank/DDBJ whole genome shotgun (WGS) entry which is preliminary data.</text>
</comment>
<feature type="signal peptide" evidence="4">
    <location>
        <begin position="1"/>
        <end position="30"/>
    </location>
</feature>
<keyword evidence="4" id="KW-0732">Signal</keyword>
<reference evidence="5 6" key="1">
    <citation type="submission" date="2024-09" db="EMBL/GenBank/DDBJ databases">
        <authorList>
            <person name="Sun Q."/>
            <person name="Mori K."/>
        </authorList>
    </citation>
    <scope>NUCLEOTIDE SEQUENCE [LARGE SCALE GENOMIC DNA]</scope>
    <source>
        <strain evidence="5 6">CECT 9424</strain>
    </source>
</reference>
<evidence type="ECO:0000256" key="1">
    <source>
        <dbReference type="ARBA" id="ARBA00022737"/>
    </source>
</evidence>
<keyword evidence="2 3" id="KW-0802">TPR repeat</keyword>
<evidence type="ECO:0000256" key="3">
    <source>
        <dbReference type="PROSITE-ProRule" id="PRU00339"/>
    </source>
</evidence>
<evidence type="ECO:0000313" key="5">
    <source>
        <dbReference type="EMBL" id="MFB9148501.1"/>
    </source>
</evidence>
<dbReference type="Pfam" id="PF07719">
    <property type="entry name" value="TPR_2"/>
    <property type="match status" value="2"/>
</dbReference>
<dbReference type="Pfam" id="PF14559">
    <property type="entry name" value="TPR_19"/>
    <property type="match status" value="1"/>
</dbReference>
<sequence length="577" mass="62522">MVFSRRGFIVTHRRILAALAVLVTLGAQVAAQTPSGAYLAARHARAQGDVAAAAQYYAQVLTRDPGNPAILENAAFAYMALGQTDRAAAVARKLEAEGAKSHAAQIPLIVEAVRNEDWDGLIARIEAGRGAGDLADGMIAAWAEIGRGDMSAALARIDAVAGERGMRGFSLYHKALALAVAGDFEAADAVFSGESDGPVQRTRSSVLAWVQVLSQLGETERALAILDDSFGTEPGPEVAALRARLEAGETVPFTLVEGPRDGVAEVFLSLARALRQDADNEFVLIYGRAAEAIDPGRVHATIIAAETLQSMRQYKLAIAAFASVPRDHPAFYTAELGRAEALRATGKPDAAAEVLAQLAARFPDIVEIHVAAGDLHREQEEYEAAIAAYDRAIALLEARDTPNWFVRYVRGIAHERLDNWPEAEADFRRALELNPDHPQVLNYLGYTMVEKGMNLDEALGMIERAVAAQPDSGYIVDSLGWVLYRLGRYDEAIGHMEHAAELMPTDPVVNDHLGDVLWAVGRETEARFQWRRALSLHKTTPSPDLDPERVRRKLEVGLDKVLREEGADPLRVVDDGG</sequence>
<dbReference type="Proteomes" id="UP001589670">
    <property type="component" value="Unassembled WGS sequence"/>
</dbReference>
<dbReference type="PROSITE" id="PS50005">
    <property type="entry name" value="TPR"/>
    <property type="match status" value="3"/>
</dbReference>
<keyword evidence="6" id="KW-1185">Reference proteome</keyword>
<protein>
    <submittedName>
        <fullName evidence="5">Tetratricopeptide repeat protein</fullName>
    </submittedName>
</protein>
<dbReference type="SUPFAM" id="SSF48452">
    <property type="entry name" value="TPR-like"/>
    <property type="match status" value="2"/>
</dbReference>
<dbReference type="Gene3D" id="1.25.40.10">
    <property type="entry name" value="Tetratricopeptide repeat domain"/>
    <property type="match status" value="2"/>
</dbReference>
<dbReference type="SMART" id="SM00028">
    <property type="entry name" value="TPR"/>
    <property type="match status" value="7"/>
</dbReference>
<dbReference type="InterPro" id="IPR011990">
    <property type="entry name" value="TPR-like_helical_dom_sf"/>
</dbReference>
<feature type="chain" id="PRO_5046476236" evidence="4">
    <location>
        <begin position="31"/>
        <end position="577"/>
    </location>
</feature>
<keyword evidence="1" id="KW-0677">Repeat</keyword>
<gene>
    <name evidence="5" type="ORF">ACFFU4_01895</name>
</gene>
<dbReference type="PANTHER" id="PTHR12558">
    <property type="entry name" value="CELL DIVISION CYCLE 16,23,27"/>
    <property type="match status" value="1"/>
</dbReference>
<dbReference type="InterPro" id="IPR019734">
    <property type="entry name" value="TPR_rpt"/>
</dbReference>
<evidence type="ECO:0000256" key="2">
    <source>
        <dbReference type="ARBA" id="ARBA00022803"/>
    </source>
</evidence>
<evidence type="ECO:0000313" key="6">
    <source>
        <dbReference type="Proteomes" id="UP001589670"/>
    </source>
</evidence>
<dbReference type="PANTHER" id="PTHR12558:SF13">
    <property type="entry name" value="CELL DIVISION CYCLE PROTEIN 27 HOMOLOG"/>
    <property type="match status" value="1"/>
</dbReference>
<name>A0ABV5HWW4_9RHOB</name>
<dbReference type="Pfam" id="PF13432">
    <property type="entry name" value="TPR_16"/>
    <property type="match status" value="1"/>
</dbReference>
<evidence type="ECO:0000256" key="4">
    <source>
        <dbReference type="SAM" id="SignalP"/>
    </source>
</evidence>
<dbReference type="InterPro" id="IPR013105">
    <property type="entry name" value="TPR_2"/>
</dbReference>
<feature type="repeat" description="TPR" evidence="3">
    <location>
        <begin position="366"/>
        <end position="399"/>
    </location>
</feature>
<dbReference type="EMBL" id="JBHMEC010000003">
    <property type="protein sequence ID" value="MFB9148501.1"/>
    <property type="molecule type" value="Genomic_DNA"/>
</dbReference>
<feature type="repeat" description="TPR" evidence="3">
    <location>
        <begin position="404"/>
        <end position="437"/>
    </location>
</feature>
<feature type="repeat" description="TPR" evidence="3">
    <location>
        <begin position="473"/>
        <end position="506"/>
    </location>
</feature>
<organism evidence="5 6">
    <name type="scientific">Roseovarius ramblicola</name>
    <dbReference type="NCBI Taxonomy" id="2022336"/>
    <lineage>
        <taxon>Bacteria</taxon>
        <taxon>Pseudomonadati</taxon>
        <taxon>Pseudomonadota</taxon>
        <taxon>Alphaproteobacteria</taxon>
        <taxon>Rhodobacterales</taxon>
        <taxon>Roseobacteraceae</taxon>
        <taxon>Roseovarius</taxon>
    </lineage>
</organism>
<proteinExistence type="predicted"/>
<accession>A0ABV5HWW4</accession>